<feature type="chain" id="PRO_5034449763" description="Ig-like domain-containing protein" evidence="4">
    <location>
        <begin position="21"/>
        <end position="136"/>
    </location>
</feature>
<dbReference type="OrthoDB" id="9905174at2759"/>
<dbReference type="Pfam" id="PF07686">
    <property type="entry name" value="V-set"/>
    <property type="match status" value="1"/>
</dbReference>
<accession>A0A8C5MCN0</accession>
<dbReference type="Gene3D" id="2.60.40.10">
    <property type="entry name" value="Immunoglobulins"/>
    <property type="match status" value="1"/>
</dbReference>
<evidence type="ECO:0000256" key="1">
    <source>
        <dbReference type="ARBA" id="ARBA00022859"/>
    </source>
</evidence>
<organism evidence="6 7">
    <name type="scientific">Leptobrachium leishanense</name>
    <name type="common">Leishan spiny toad</name>
    <dbReference type="NCBI Taxonomy" id="445787"/>
    <lineage>
        <taxon>Eukaryota</taxon>
        <taxon>Metazoa</taxon>
        <taxon>Chordata</taxon>
        <taxon>Craniata</taxon>
        <taxon>Vertebrata</taxon>
        <taxon>Euteleostomi</taxon>
        <taxon>Amphibia</taxon>
        <taxon>Batrachia</taxon>
        <taxon>Anura</taxon>
        <taxon>Pelobatoidea</taxon>
        <taxon>Megophryidae</taxon>
        <taxon>Leptobrachium</taxon>
    </lineage>
</organism>
<name>A0A8C5MCN0_9ANUR</name>
<dbReference type="GO" id="GO:0002250">
    <property type="term" value="P:adaptive immune response"/>
    <property type="evidence" value="ECO:0007669"/>
    <property type="project" value="UniProtKB-KW"/>
</dbReference>
<keyword evidence="1" id="KW-0391">Immunity</keyword>
<dbReference type="SMART" id="SM00409">
    <property type="entry name" value="IG"/>
    <property type="match status" value="1"/>
</dbReference>
<evidence type="ECO:0000313" key="6">
    <source>
        <dbReference type="Ensembl" id="ENSLLEP00000010090.1"/>
    </source>
</evidence>
<sequence length="136" mass="15150">NKGSLAMSLLYVLCLSTGDGLFKQKTSETAEVGTSVLLQCEVVGFNINSHHMAWLRRDPGEVTFIWLSAFRTGETTYIAEGFKGRITPSTSGSTSQLKIDNLSKSDSATYFCAIWEADRDRDQKRYSESTEMLVTF</sequence>
<dbReference type="SUPFAM" id="SSF48726">
    <property type="entry name" value="Immunoglobulin"/>
    <property type="match status" value="1"/>
</dbReference>
<dbReference type="InterPro" id="IPR007110">
    <property type="entry name" value="Ig-like_dom"/>
</dbReference>
<keyword evidence="7" id="KW-1185">Reference proteome</keyword>
<dbReference type="InterPro" id="IPR013106">
    <property type="entry name" value="Ig_V-set"/>
</dbReference>
<keyword evidence="2" id="KW-1064">Adaptive immunity</keyword>
<evidence type="ECO:0000259" key="5">
    <source>
        <dbReference type="PROSITE" id="PS50835"/>
    </source>
</evidence>
<dbReference type="PROSITE" id="PS50835">
    <property type="entry name" value="IG_LIKE"/>
    <property type="match status" value="1"/>
</dbReference>
<keyword evidence="4" id="KW-0732">Signal</keyword>
<evidence type="ECO:0000313" key="7">
    <source>
        <dbReference type="Proteomes" id="UP000694569"/>
    </source>
</evidence>
<evidence type="ECO:0000256" key="2">
    <source>
        <dbReference type="ARBA" id="ARBA00023130"/>
    </source>
</evidence>
<keyword evidence="3" id="KW-1280">Immunoglobulin</keyword>
<dbReference type="GeneTree" id="ENSGT00960000190006"/>
<dbReference type="InterPro" id="IPR050199">
    <property type="entry name" value="IgHV"/>
</dbReference>
<proteinExistence type="predicted"/>
<dbReference type="Ensembl" id="ENSLLET00000010484.1">
    <property type="protein sequence ID" value="ENSLLEP00000010090.1"/>
    <property type="gene ID" value="ENSLLEG00000006425.1"/>
</dbReference>
<feature type="domain" description="Ig-like" evidence="5">
    <location>
        <begin position="33"/>
        <end position="127"/>
    </location>
</feature>
<reference evidence="6" key="2">
    <citation type="submission" date="2025-09" db="UniProtKB">
        <authorList>
            <consortium name="Ensembl"/>
        </authorList>
    </citation>
    <scope>IDENTIFICATION</scope>
</reference>
<dbReference type="GO" id="GO:0005576">
    <property type="term" value="C:extracellular region"/>
    <property type="evidence" value="ECO:0007669"/>
    <property type="project" value="UniProtKB-ARBA"/>
</dbReference>
<protein>
    <recommendedName>
        <fullName evidence="5">Ig-like domain-containing protein</fullName>
    </recommendedName>
</protein>
<evidence type="ECO:0000256" key="3">
    <source>
        <dbReference type="ARBA" id="ARBA00043265"/>
    </source>
</evidence>
<dbReference type="Proteomes" id="UP000694569">
    <property type="component" value="Unplaced"/>
</dbReference>
<dbReference type="AlphaFoldDB" id="A0A8C5MCN0"/>
<dbReference type="InterPro" id="IPR003599">
    <property type="entry name" value="Ig_sub"/>
</dbReference>
<dbReference type="SMART" id="SM00406">
    <property type="entry name" value="IGv"/>
    <property type="match status" value="1"/>
</dbReference>
<dbReference type="PANTHER" id="PTHR23266">
    <property type="entry name" value="IMMUNOGLOBULIN HEAVY CHAIN"/>
    <property type="match status" value="1"/>
</dbReference>
<dbReference type="InterPro" id="IPR013783">
    <property type="entry name" value="Ig-like_fold"/>
</dbReference>
<dbReference type="GO" id="GO:0019814">
    <property type="term" value="C:immunoglobulin complex"/>
    <property type="evidence" value="ECO:0007669"/>
    <property type="project" value="UniProtKB-KW"/>
</dbReference>
<dbReference type="CDD" id="cd00099">
    <property type="entry name" value="IgV"/>
    <property type="match status" value="1"/>
</dbReference>
<feature type="signal peptide" evidence="4">
    <location>
        <begin position="1"/>
        <end position="20"/>
    </location>
</feature>
<dbReference type="InterPro" id="IPR036179">
    <property type="entry name" value="Ig-like_dom_sf"/>
</dbReference>
<evidence type="ECO:0000256" key="4">
    <source>
        <dbReference type="SAM" id="SignalP"/>
    </source>
</evidence>
<reference evidence="6" key="1">
    <citation type="submission" date="2025-08" db="UniProtKB">
        <authorList>
            <consortium name="Ensembl"/>
        </authorList>
    </citation>
    <scope>IDENTIFICATION</scope>
</reference>